<organism evidence="2 3">
    <name type="scientific">Toxocara canis</name>
    <name type="common">Canine roundworm</name>
    <dbReference type="NCBI Taxonomy" id="6265"/>
    <lineage>
        <taxon>Eukaryota</taxon>
        <taxon>Metazoa</taxon>
        <taxon>Ecdysozoa</taxon>
        <taxon>Nematoda</taxon>
        <taxon>Chromadorea</taxon>
        <taxon>Rhabditida</taxon>
        <taxon>Spirurina</taxon>
        <taxon>Ascaridomorpha</taxon>
        <taxon>Ascaridoidea</taxon>
        <taxon>Toxocaridae</taxon>
        <taxon>Toxocara</taxon>
    </lineage>
</organism>
<proteinExistence type="predicted"/>
<reference evidence="1 2" key="2">
    <citation type="submission" date="2018-11" db="EMBL/GenBank/DDBJ databases">
        <authorList>
            <consortium name="Pathogen Informatics"/>
        </authorList>
    </citation>
    <scope>NUCLEOTIDE SEQUENCE [LARGE SCALE GENOMIC DNA]</scope>
</reference>
<evidence type="ECO:0000313" key="2">
    <source>
        <dbReference type="Proteomes" id="UP000050794"/>
    </source>
</evidence>
<dbReference type="WBParaSite" id="TCNE_0000498601-mRNA-1">
    <property type="protein sequence ID" value="TCNE_0000498601-mRNA-1"/>
    <property type="gene ID" value="TCNE_0000498601"/>
</dbReference>
<reference evidence="3" key="1">
    <citation type="submission" date="2016-06" db="UniProtKB">
        <authorList>
            <consortium name="WormBaseParasite"/>
        </authorList>
    </citation>
    <scope>IDENTIFICATION</scope>
</reference>
<evidence type="ECO:0000313" key="1">
    <source>
        <dbReference type="EMBL" id="VDM33480.1"/>
    </source>
</evidence>
<dbReference type="EMBL" id="UYWY01010178">
    <property type="protein sequence ID" value="VDM33480.1"/>
    <property type="molecule type" value="Genomic_DNA"/>
</dbReference>
<evidence type="ECO:0000313" key="3">
    <source>
        <dbReference type="WBParaSite" id="TCNE_0000498601-mRNA-1"/>
    </source>
</evidence>
<name>A0A183U916_TOXCA</name>
<gene>
    <name evidence="1" type="ORF">TCNE_LOCUS4986</name>
</gene>
<accession>A0A183U916</accession>
<dbReference type="Proteomes" id="UP000050794">
    <property type="component" value="Unassembled WGS sequence"/>
</dbReference>
<dbReference type="AlphaFoldDB" id="A0A183U916"/>
<sequence>MGSRNKSACGRVPQHKLWLFTTFPNWLKLAFKKSNNQLGYQPYDLNMPSSIPL</sequence>
<protein>
    <submittedName>
        <fullName evidence="3">Ovule protein</fullName>
    </submittedName>
</protein>
<keyword evidence="2" id="KW-1185">Reference proteome</keyword>